<name>A0ACC6M1Q5_9BACI</name>
<keyword evidence="2" id="KW-1185">Reference proteome</keyword>
<keyword evidence="1" id="KW-0378">Hydrolase</keyword>
<dbReference type="Proteomes" id="UP001277972">
    <property type="component" value="Unassembled WGS sequence"/>
</dbReference>
<evidence type="ECO:0000313" key="1">
    <source>
        <dbReference type="EMBL" id="MDX8044875.1"/>
    </source>
</evidence>
<evidence type="ECO:0000313" key="2">
    <source>
        <dbReference type="Proteomes" id="UP001277972"/>
    </source>
</evidence>
<proteinExistence type="predicted"/>
<sequence length="260" mass="29314">MTLGQKVVFLDIDGTILNSDKKIPIATKRAVNELQEAGVIVSIATGRAPFMFQDILEELNLKSYIGFNGQYAVHNDDVIYQNPIETEQLEELTTFSVKNNHPLVYQAVHDMRSNVSEHSHIEAGMNSLKRSHPLMDTEYYTKEKIYQALVFMEQDEQAMYEEAFKQLRFVRWHPFSCDVMPANGSKANGIANFIKALNIDWEDTYAFGDGLNDLEMIKKVHTGVALGNGVQEVKDAATLVTDHVDEDGLSKAMKKLGLIR</sequence>
<dbReference type="EMBL" id="JAWZSR010000001">
    <property type="protein sequence ID" value="MDX8044875.1"/>
    <property type="molecule type" value="Genomic_DNA"/>
</dbReference>
<accession>A0ACC6M1Q5</accession>
<organism evidence="1 2">
    <name type="scientific">Gracilibacillus pellucidus</name>
    <dbReference type="NCBI Taxonomy" id="3095368"/>
    <lineage>
        <taxon>Bacteria</taxon>
        <taxon>Bacillati</taxon>
        <taxon>Bacillota</taxon>
        <taxon>Bacilli</taxon>
        <taxon>Bacillales</taxon>
        <taxon>Bacillaceae</taxon>
        <taxon>Gracilibacillus</taxon>
    </lineage>
</organism>
<gene>
    <name evidence="1" type="ORF">SH601_02650</name>
</gene>
<comment type="caution">
    <text evidence="1">The sequence shown here is derived from an EMBL/GenBank/DDBJ whole genome shotgun (WGS) entry which is preliminary data.</text>
</comment>
<reference evidence="1" key="1">
    <citation type="submission" date="2023-11" db="EMBL/GenBank/DDBJ databases">
        <title>Gracilibacillus pellucida a moderately halophilic bacterium isolated from saline soil in Xinjiang province.</title>
        <authorList>
            <person name="Zhang Z."/>
            <person name="Tan F."/>
            <person name="Wang Y."/>
            <person name="Xia M."/>
        </authorList>
    </citation>
    <scope>NUCLEOTIDE SEQUENCE</scope>
    <source>
        <strain evidence="1">S3-1-1</strain>
    </source>
</reference>
<protein>
    <submittedName>
        <fullName evidence="1">Cof-type HAD-IIB family hydrolase</fullName>
    </submittedName>
</protein>